<proteinExistence type="predicted"/>
<reference evidence="1 2" key="1">
    <citation type="submission" date="2023-12" db="EMBL/GenBank/DDBJ databases">
        <title>Description of new species of Mycobacterium terrae complex isolated from sewage at the Sao Paulo Zoological Park Foundation in Brazil.</title>
        <authorList>
            <person name="Romagnoli C.L."/>
            <person name="Conceicao E.C."/>
            <person name="Machado E."/>
            <person name="Barreto L.B.P.F."/>
            <person name="Sharma A."/>
            <person name="Silva N.M."/>
            <person name="Marques L.E."/>
            <person name="Juliana M.A."/>
            <person name="Lourenco M.C.S."/>
            <person name="Digiampietri L.A."/>
            <person name="Suffys P.N."/>
            <person name="Viana-Niero C."/>
        </authorList>
    </citation>
    <scope>NUCLEOTIDE SEQUENCE [LARGE SCALE GENOMIC DNA]</scope>
    <source>
        <strain evidence="1 2">MYC340</strain>
    </source>
</reference>
<gene>
    <name evidence="1" type="ORF">KV113_21125</name>
</gene>
<evidence type="ECO:0000313" key="1">
    <source>
        <dbReference type="EMBL" id="MEB3034044.1"/>
    </source>
</evidence>
<dbReference type="RefSeq" id="WP_224972905.1">
    <property type="nucleotide sequence ID" value="NZ_JAYJJU010000025.1"/>
</dbReference>
<keyword evidence="2" id="KW-1185">Reference proteome</keyword>
<dbReference type="Proteomes" id="UP001298593">
    <property type="component" value="Unassembled WGS sequence"/>
</dbReference>
<dbReference type="EMBL" id="JAYJJU010000025">
    <property type="protein sequence ID" value="MEB3034044.1"/>
    <property type="molecule type" value="Genomic_DNA"/>
</dbReference>
<protein>
    <submittedName>
        <fullName evidence="1">Uncharacterized protein</fullName>
    </submittedName>
</protein>
<organism evidence="1 2">
    <name type="scientific">[Mycobacterium] nativiensis</name>
    <dbReference type="NCBI Taxonomy" id="2855503"/>
    <lineage>
        <taxon>Bacteria</taxon>
        <taxon>Bacillati</taxon>
        <taxon>Actinomycetota</taxon>
        <taxon>Actinomycetes</taxon>
        <taxon>Mycobacteriales</taxon>
        <taxon>Mycobacteriaceae</taxon>
        <taxon>Mycolicibacter</taxon>
    </lineage>
</organism>
<evidence type="ECO:0000313" key="2">
    <source>
        <dbReference type="Proteomes" id="UP001298593"/>
    </source>
</evidence>
<comment type="caution">
    <text evidence="1">The sequence shown here is derived from an EMBL/GenBank/DDBJ whole genome shotgun (WGS) entry which is preliminary data.</text>
</comment>
<sequence>MDYAAGKAKLLVGYGDSVPRRSAPPTREGKAILGVVTEGYEFIPDCTYTKFGASAIENRSEGYVLAVSVLAG</sequence>
<accession>A0ABU5Y1D7</accession>
<name>A0ABU5Y1D7_9MYCO</name>